<accession>A0A1I7ZH42</accession>
<evidence type="ECO:0000256" key="6">
    <source>
        <dbReference type="SAM" id="SignalP"/>
    </source>
</evidence>
<dbReference type="Gene3D" id="3.40.630.10">
    <property type="entry name" value="Zn peptidases"/>
    <property type="match status" value="1"/>
</dbReference>
<dbReference type="InterPro" id="IPR002933">
    <property type="entry name" value="Peptidase_M20"/>
</dbReference>
<keyword evidence="5" id="KW-0862">Zinc</keyword>
<dbReference type="InterPro" id="IPR036264">
    <property type="entry name" value="Bact_exopeptidase_dim_dom"/>
</dbReference>
<dbReference type="PANTHER" id="PTHR43808">
    <property type="entry name" value="ACETYLORNITHINE DEACETYLASE"/>
    <property type="match status" value="1"/>
</dbReference>
<comment type="cofactor">
    <cofactor evidence="1">
        <name>Zn(2+)</name>
        <dbReference type="ChEBI" id="CHEBI:29105"/>
    </cofactor>
</comment>
<dbReference type="Gene3D" id="3.30.70.360">
    <property type="match status" value="1"/>
</dbReference>
<feature type="domain" description="Peptidase M20 dimerisation" evidence="7">
    <location>
        <begin position="196"/>
        <end position="290"/>
    </location>
</feature>
<keyword evidence="4" id="KW-0378">Hydrolase</keyword>
<sequence length="377" mass="41164">MLRPLLLATALALCLGIVSARPEDAKCVLKPASDSVQDLLVEMIKIESISGNEPCMGNALVSYLELTGWIVKTQLLESQSGRFNILATRKEVTGKGPKFLFNSHFDTVPPFIAPSVDEQNVYGRGSNDAKGQLAAMIKAAERLVKNNPEIFDEIGLLFVVGEEVDHIGMIEANKLNLQPDYLIVGEPSEMKFALLQKGVVKLIIKAHGKAAHSGYPHMGVSAIEKLLDILDDLRHHNWPSDKKLGDTTMNIGLIKGGQAMNALAAEAQASIMFRVTESATDIQETVKQLVAGRADIEFLGYNDPVILSEPPKGYPTDVVAYNTDLPYFEKRDKLKGAFLFGPGSITSAHSMHEFMPIKELEEAVTIYADLARSMLSS</sequence>
<organism evidence="8 9">
    <name type="scientific">Steinernema glaseri</name>
    <dbReference type="NCBI Taxonomy" id="37863"/>
    <lineage>
        <taxon>Eukaryota</taxon>
        <taxon>Metazoa</taxon>
        <taxon>Ecdysozoa</taxon>
        <taxon>Nematoda</taxon>
        <taxon>Chromadorea</taxon>
        <taxon>Rhabditida</taxon>
        <taxon>Tylenchina</taxon>
        <taxon>Panagrolaimomorpha</taxon>
        <taxon>Strongyloidoidea</taxon>
        <taxon>Steinernematidae</taxon>
        <taxon>Steinernema</taxon>
    </lineage>
</organism>
<evidence type="ECO:0000256" key="2">
    <source>
        <dbReference type="ARBA" id="ARBA00006247"/>
    </source>
</evidence>
<keyword evidence="8" id="KW-1185">Reference proteome</keyword>
<dbReference type="GO" id="GO:0016787">
    <property type="term" value="F:hydrolase activity"/>
    <property type="evidence" value="ECO:0007669"/>
    <property type="project" value="UniProtKB-KW"/>
</dbReference>
<dbReference type="SUPFAM" id="SSF55031">
    <property type="entry name" value="Bacterial exopeptidase dimerisation domain"/>
    <property type="match status" value="1"/>
</dbReference>
<evidence type="ECO:0000313" key="9">
    <source>
        <dbReference type="WBParaSite" id="L893_g26266.t1"/>
    </source>
</evidence>
<dbReference type="Pfam" id="PF07687">
    <property type="entry name" value="M20_dimer"/>
    <property type="match status" value="1"/>
</dbReference>
<dbReference type="InterPro" id="IPR050072">
    <property type="entry name" value="Peptidase_M20A"/>
</dbReference>
<dbReference type="AlphaFoldDB" id="A0A1I7ZH42"/>
<name>A0A1I7ZH42_9BILA</name>
<keyword evidence="3" id="KW-0479">Metal-binding</keyword>
<comment type="similarity">
    <text evidence="2">Belongs to the peptidase M20A family.</text>
</comment>
<protein>
    <submittedName>
        <fullName evidence="9">M20_dimer domain-containing protein</fullName>
    </submittedName>
</protein>
<dbReference type="InterPro" id="IPR011650">
    <property type="entry name" value="Peptidase_M20_dimer"/>
</dbReference>
<keyword evidence="6" id="KW-0732">Signal</keyword>
<reference evidence="9" key="1">
    <citation type="submission" date="2016-11" db="UniProtKB">
        <authorList>
            <consortium name="WormBaseParasite"/>
        </authorList>
    </citation>
    <scope>IDENTIFICATION</scope>
</reference>
<evidence type="ECO:0000256" key="3">
    <source>
        <dbReference type="ARBA" id="ARBA00022723"/>
    </source>
</evidence>
<evidence type="ECO:0000313" key="8">
    <source>
        <dbReference type="Proteomes" id="UP000095287"/>
    </source>
</evidence>
<dbReference type="GO" id="GO:0046872">
    <property type="term" value="F:metal ion binding"/>
    <property type="evidence" value="ECO:0007669"/>
    <property type="project" value="UniProtKB-KW"/>
</dbReference>
<dbReference type="PANTHER" id="PTHR43808:SF8">
    <property type="entry name" value="PEPTIDASE M20 DIMERISATION DOMAIN-CONTAINING PROTEIN"/>
    <property type="match status" value="1"/>
</dbReference>
<feature type="chain" id="PRO_5009313444" evidence="6">
    <location>
        <begin position="21"/>
        <end position="377"/>
    </location>
</feature>
<dbReference type="SUPFAM" id="SSF53187">
    <property type="entry name" value="Zn-dependent exopeptidases"/>
    <property type="match status" value="1"/>
</dbReference>
<feature type="signal peptide" evidence="6">
    <location>
        <begin position="1"/>
        <end position="20"/>
    </location>
</feature>
<evidence type="ECO:0000259" key="7">
    <source>
        <dbReference type="Pfam" id="PF07687"/>
    </source>
</evidence>
<evidence type="ECO:0000256" key="1">
    <source>
        <dbReference type="ARBA" id="ARBA00001947"/>
    </source>
</evidence>
<evidence type="ECO:0000256" key="4">
    <source>
        <dbReference type="ARBA" id="ARBA00022801"/>
    </source>
</evidence>
<evidence type="ECO:0000256" key="5">
    <source>
        <dbReference type="ARBA" id="ARBA00022833"/>
    </source>
</evidence>
<dbReference type="Proteomes" id="UP000095287">
    <property type="component" value="Unplaced"/>
</dbReference>
<dbReference type="WBParaSite" id="L893_g26266.t1">
    <property type="protein sequence ID" value="L893_g26266.t1"/>
    <property type="gene ID" value="L893_g26266"/>
</dbReference>
<dbReference type="Pfam" id="PF01546">
    <property type="entry name" value="Peptidase_M20"/>
    <property type="match status" value="1"/>
</dbReference>
<proteinExistence type="inferred from homology"/>